<reference evidence="8" key="1">
    <citation type="submission" date="2025-08" db="UniProtKB">
        <authorList>
            <consortium name="RefSeq"/>
        </authorList>
    </citation>
    <scope>IDENTIFICATION</scope>
</reference>
<organism evidence="7 8">
    <name type="scientific">Chanos chanos</name>
    <name type="common">Milkfish</name>
    <name type="synonym">Mugil chanos</name>
    <dbReference type="NCBI Taxonomy" id="29144"/>
    <lineage>
        <taxon>Eukaryota</taxon>
        <taxon>Metazoa</taxon>
        <taxon>Chordata</taxon>
        <taxon>Craniata</taxon>
        <taxon>Vertebrata</taxon>
        <taxon>Euteleostomi</taxon>
        <taxon>Actinopterygii</taxon>
        <taxon>Neopterygii</taxon>
        <taxon>Teleostei</taxon>
        <taxon>Ostariophysi</taxon>
        <taxon>Gonorynchiformes</taxon>
        <taxon>Chanidae</taxon>
        <taxon>Chanos</taxon>
    </lineage>
</organism>
<evidence type="ECO:0000313" key="7">
    <source>
        <dbReference type="Proteomes" id="UP000504632"/>
    </source>
</evidence>
<proteinExistence type="inferred from homology"/>
<dbReference type="OrthoDB" id="10251342at2759"/>
<dbReference type="Pfam" id="PF01778">
    <property type="entry name" value="Ribosomal_L28e"/>
    <property type="match status" value="1"/>
</dbReference>
<dbReference type="CTD" id="84549"/>
<feature type="compositionally biased region" description="Acidic residues" evidence="5">
    <location>
        <begin position="221"/>
        <end position="234"/>
    </location>
</feature>
<dbReference type="FunCoup" id="A0A6J2VY98">
    <property type="interactions" value="1789"/>
</dbReference>
<accession>A0A6J2VY98</accession>
<dbReference type="InterPro" id="IPR029004">
    <property type="entry name" value="Ribosomal_eL28/Mak16"/>
</dbReference>
<dbReference type="GeneID" id="115817989"/>
<evidence type="ECO:0000256" key="2">
    <source>
        <dbReference type="ARBA" id="ARBA00005514"/>
    </source>
</evidence>
<sequence>MQHDDVIWDIIGNKQFCSYKVKTKTSNFCRNEYNITGLCNRSSCPLANSQYATVREEKGQCFLYMKVIERAAFPARMWEKVKLSRNYEKALEQIDENLIYWPRFIRHKCKQRFTKITQYLIRIRKLTLKRQRKLVPLSRKVEKREKRREEKALIAAQLDNAIEKELLERLKQGTYGDIYNFPIHAFDKALERQDEEESESDEEEEEEEEDDADAGEREFVAEDEIEESDLSDFEDMNKLKGSSDEDDDEEEEEGSSDEEEEEEDEEDMEEEMEVEPKKKSKGKAPLRGPQRKKRAYVEIEYEQEMELTQKSKAT</sequence>
<dbReference type="GO" id="GO:0030687">
    <property type="term" value="C:preribosome, large subunit precursor"/>
    <property type="evidence" value="ECO:0007669"/>
    <property type="project" value="TreeGrafter"/>
</dbReference>
<feature type="domain" description="Ribosomal eL28/Mak16" evidence="6">
    <location>
        <begin position="6"/>
        <end position="119"/>
    </location>
</feature>
<dbReference type="InterPro" id="IPR006958">
    <property type="entry name" value="Mak16"/>
</dbReference>
<dbReference type="GO" id="GO:0000460">
    <property type="term" value="P:maturation of 5.8S rRNA"/>
    <property type="evidence" value="ECO:0007669"/>
    <property type="project" value="TreeGrafter"/>
</dbReference>
<comment type="subcellular location">
    <subcellularLocation>
        <location evidence="1">Nucleus</location>
        <location evidence="1">Nucleolus</location>
    </subcellularLocation>
</comment>
<evidence type="ECO:0000256" key="5">
    <source>
        <dbReference type="SAM" id="MobiDB-lite"/>
    </source>
</evidence>
<evidence type="ECO:0000256" key="1">
    <source>
        <dbReference type="ARBA" id="ARBA00004604"/>
    </source>
</evidence>
<evidence type="ECO:0000313" key="8">
    <source>
        <dbReference type="RefSeq" id="XP_030637042.1"/>
    </source>
</evidence>
<dbReference type="GO" id="GO:0000470">
    <property type="term" value="P:maturation of LSU-rRNA"/>
    <property type="evidence" value="ECO:0007669"/>
    <property type="project" value="TreeGrafter"/>
</dbReference>
<comment type="similarity">
    <text evidence="2 4">Belongs to the MAK16 family.</text>
</comment>
<name>A0A6J2VY98_CHACN</name>
<protein>
    <recommendedName>
        <fullName evidence="4">Protein MAK16 homolog</fullName>
    </recommendedName>
</protein>
<dbReference type="PANTHER" id="PTHR23405">
    <property type="entry name" value="MAINTENANCE OF KILLER 16 MAK16 PROTEIN-RELATED"/>
    <property type="match status" value="1"/>
</dbReference>
<keyword evidence="7" id="KW-1185">Reference proteome</keyword>
<feature type="compositionally biased region" description="Acidic residues" evidence="5">
    <location>
        <begin position="244"/>
        <end position="273"/>
    </location>
</feature>
<dbReference type="PANTHER" id="PTHR23405:SF4">
    <property type="entry name" value="PROTEIN MAK16 HOMOLOG"/>
    <property type="match status" value="1"/>
</dbReference>
<dbReference type="RefSeq" id="XP_030637042.1">
    <property type="nucleotide sequence ID" value="XM_030781182.1"/>
</dbReference>
<evidence type="ECO:0000256" key="3">
    <source>
        <dbReference type="ARBA" id="ARBA00023242"/>
    </source>
</evidence>
<dbReference type="FunFam" id="3.30.390.110:FF:000003">
    <property type="entry name" value="Protein MAK16 homolog"/>
    <property type="match status" value="1"/>
</dbReference>
<dbReference type="Pfam" id="PF04874">
    <property type="entry name" value="Mak16"/>
    <property type="match status" value="1"/>
</dbReference>
<keyword evidence="3 4" id="KW-0539">Nucleus</keyword>
<feature type="compositionally biased region" description="Acidic residues" evidence="5">
    <location>
        <begin position="193"/>
        <end position="213"/>
    </location>
</feature>
<feature type="compositionally biased region" description="Basic residues" evidence="5">
    <location>
        <begin position="278"/>
        <end position="294"/>
    </location>
</feature>
<dbReference type="PIRSF" id="PIRSF003352">
    <property type="entry name" value="MAK16"/>
    <property type="match status" value="1"/>
</dbReference>
<dbReference type="InParanoid" id="A0A6J2VY98"/>
<dbReference type="Proteomes" id="UP000504632">
    <property type="component" value="Chromosome 1"/>
</dbReference>
<dbReference type="AlphaFoldDB" id="A0A6J2VY98"/>
<dbReference type="Gene3D" id="3.30.390.110">
    <property type="match status" value="1"/>
</dbReference>
<dbReference type="GO" id="GO:0005730">
    <property type="term" value="C:nucleolus"/>
    <property type="evidence" value="ECO:0007669"/>
    <property type="project" value="UniProtKB-SubCell"/>
</dbReference>
<feature type="region of interest" description="Disordered" evidence="5">
    <location>
        <begin position="191"/>
        <end position="296"/>
    </location>
</feature>
<gene>
    <name evidence="8" type="primary">mak16</name>
</gene>
<evidence type="ECO:0000256" key="4">
    <source>
        <dbReference type="PIRNR" id="PIRNR003352"/>
    </source>
</evidence>
<evidence type="ECO:0000259" key="6">
    <source>
        <dbReference type="Pfam" id="PF01778"/>
    </source>
</evidence>